<dbReference type="SUPFAM" id="SSF46785">
    <property type="entry name" value="Winged helix' DNA-binding domain"/>
    <property type="match status" value="1"/>
</dbReference>
<dbReference type="Pfam" id="PF12802">
    <property type="entry name" value="MarR_2"/>
    <property type="match status" value="1"/>
</dbReference>
<protein>
    <submittedName>
        <fullName evidence="2">MarR family transcriptional regulator</fullName>
    </submittedName>
</protein>
<dbReference type="GO" id="GO:0006950">
    <property type="term" value="P:response to stress"/>
    <property type="evidence" value="ECO:0007669"/>
    <property type="project" value="TreeGrafter"/>
</dbReference>
<dbReference type="SMART" id="SM00347">
    <property type="entry name" value="HTH_MARR"/>
    <property type="match status" value="1"/>
</dbReference>
<dbReference type="InterPro" id="IPR000835">
    <property type="entry name" value="HTH_MarR-typ"/>
</dbReference>
<evidence type="ECO:0000259" key="1">
    <source>
        <dbReference type="PROSITE" id="PS50995"/>
    </source>
</evidence>
<dbReference type="PANTHER" id="PTHR33164:SF106">
    <property type="entry name" value="TRANSCRIPTIONAL REGULATORY PROTEIN"/>
    <property type="match status" value="1"/>
</dbReference>
<evidence type="ECO:0000313" key="3">
    <source>
        <dbReference type="Proteomes" id="UP000529417"/>
    </source>
</evidence>
<dbReference type="InterPro" id="IPR036388">
    <property type="entry name" value="WH-like_DNA-bd_sf"/>
</dbReference>
<dbReference type="InterPro" id="IPR036390">
    <property type="entry name" value="WH_DNA-bd_sf"/>
</dbReference>
<accession>A0A7Z0I2K7</accession>
<comment type="caution">
    <text evidence="2">The sequence shown here is derived from an EMBL/GenBank/DDBJ whole genome shotgun (WGS) entry which is preliminary data.</text>
</comment>
<dbReference type="EMBL" id="JACBXS010000042">
    <property type="protein sequence ID" value="NYS26369.1"/>
    <property type="molecule type" value="Genomic_DNA"/>
</dbReference>
<keyword evidence="3" id="KW-1185">Reference proteome</keyword>
<feature type="domain" description="HTH marR-type" evidence="1">
    <location>
        <begin position="1"/>
        <end position="124"/>
    </location>
</feature>
<proteinExistence type="predicted"/>
<name>A0A7Z0I2K7_9RHOB</name>
<organism evidence="2 3">
    <name type="scientific">Rhabdonatronobacter sediminivivens</name>
    <dbReference type="NCBI Taxonomy" id="2743469"/>
    <lineage>
        <taxon>Bacteria</taxon>
        <taxon>Pseudomonadati</taxon>
        <taxon>Pseudomonadota</taxon>
        <taxon>Alphaproteobacteria</taxon>
        <taxon>Rhodobacterales</taxon>
        <taxon>Paracoccaceae</taxon>
        <taxon>Rhabdonatronobacter</taxon>
    </lineage>
</organism>
<sequence>MQWQDATQRFDQAVGHRLGLNPAERRCLAMLAHGSQPPSVLAAGVGLTRSAMTALLDRLAGRGLVERQRSARDRRQIQVRATDRARSEVMVLYQPLAEGGAALLARRSPAELKTILAFIEETLALQTQVTENLEAPTGQAGEHG</sequence>
<dbReference type="GO" id="GO:0003700">
    <property type="term" value="F:DNA-binding transcription factor activity"/>
    <property type="evidence" value="ECO:0007669"/>
    <property type="project" value="InterPro"/>
</dbReference>
<evidence type="ECO:0000313" key="2">
    <source>
        <dbReference type="EMBL" id="NYS26369.1"/>
    </source>
</evidence>
<dbReference type="PRINTS" id="PR00598">
    <property type="entry name" value="HTHMARR"/>
</dbReference>
<gene>
    <name evidence="2" type="ORF">HUK65_15390</name>
</gene>
<dbReference type="AlphaFoldDB" id="A0A7Z0I2K7"/>
<dbReference type="Proteomes" id="UP000529417">
    <property type="component" value="Unassembled WGS sequence"/>
</dbReference>
<reference evidence="2 3" key="1">
    <citation type="journal article" date="2000" name="Arch. Microbiol.">
        <title>Rhodobaca bogoriensis gen. nov. and sp. nov., an alkaliphilic purple nonsulfur bacterium from African Rift Valley soda lakes.</title>
        <authorList>
            <person name="Milford A.D."/>
            <person name="Achenbach L.A."/>
            <person name="Jung D.O."/>
            <person name="Madigan M.T."/>
        </authorList>
    </citation>
    <scope>NUCLEOTIDE SEQUENCE [LARGE SCALE GENOMIC DNA]</scope>
    <source>
        <strain evidence="2 3">2376</strain>
    </source>
</reference>
<dbReference type="InterPro" id="IPR039422">
    <property type="entry name" value="MarR/SlyA-like"/>
</dbReference>
<dbReference type="Gene3D" id="1.10.10.10">
    <property type="entry name" value="Winged helix-like DNA-binding domain superfamily/Winged helix DNA-binding domain"/>
    <property type="match status" value="1"/>
</dbReference>
<dbReference type="PANTHER" id="PTHR33164">
    <property type="entry name" value="TRANSCRIPTIONAL REGULATOR, MARR FAMILY"/>
    <property type="match status" value="1"/>
</dbReference>
<dbReference type="PROSITE" id="PS50995">
    <property type="entry name" value="HTH_MARR_2"/>
    <property type="match status" value="1"/>
</dbReference>